<protein>
    <recommendedName>
        <fullName evidence="6">Ankyrin repeat protein</fullName>
    </recommendedName>
</protein>
<keyword evidence="1" id="KW-0677">Repeat</keyword>
<feature type="repeat" description="ANK" evidence="3">
    <location>
        <begin position="57"/>
        <end position="89"/>
    </location>
</feature>
<gene>
    <name evidence="4" type="ORF">V1264_007613</name>
</gene>
<keyword evidence="5" id="KW-1185">Reference proteome</keyword>
<comment type="caution">
    <text evidence="4">The sequence shown here is derived from an EMBL/GenBank/DDBJ whole genome shotgun (WGS) entry which is preliminary data.</text>
</comment>
<evidence type="ECO:0000256" key="2">
    <source>
        <dbReference type="ARBA" id="ARBA00023043"/>
    </source>
</evidence>
<dbReference type="PROSITE" id="PS50297">
    <property type="entry name" value="ANK_REP_REGION"/>
    <property type="match status" value="3"/>
</dbReference>
<dbReference type="Gene3D" id="1.25.40.20">
    <property type="entry name" value="Ankyrin repeat-containing domain"/>
    <property type="match status" value="2"/>
</dbReference>
<dbReference type="InterPro" id="IPR036770">
    <property type="entry name" value="Ankyrin_rpt-contain_sf"/>
</dbReference>
<evidence type="ECO:0000256" key="3">
    <source>
        <dbReference type="PROSITE-ProRule" id="PRU00023"/>
    </source>
</evidence>
<evidence type="ECO:0000256" key="1">
    <source>
        <dbReference type="ARBA" id="ARBA00022737"/>
    </source>
</evidence>
<dbReference type="PROSITE" id="PS50088">
    <property type="entry name" value="ANK_REPEAT"/>
    <property type="match status" value="3"/>
</dbReference>
<dbReference type="PANTHER" id="PTHR24198:SF165">
    <property type="entry name" value="ANKYRIN REPEAT-CONTAINING PROTEIN-RELATED"/>
    <property type="match status" value="1"/>
</dbReference>
<dbReference type="Pfam" id="PF00023">
    <property type="entry name" value="Ank"/>
    <property type="match status" value="3"/>
</dbReference>
<dbReference type="AlphaFoldDB" id="A0AAN9G3D6"/>
<dbReference type="InterPro" id="IPR002110">
    <property type="entry name" value="Ankyrin_rpt"/>
</dbReference>
<dbReference type="SUPFAM" id="SSF48403">
    <property type="entry name" value="Ankyrin repeat"/>
    <property type="match status" value="1"/>
</dbReference>
<reference evidence="4 5" key="1">
    <citation type="submission" date="2024-02" db="EMBL/GenBank/DDBJ databases">
        <title>Chromosome-scale genome assembly of the rough periwinkle Littorina saxatilis.</title>
        <authorList>
            <person name="De Jode A."/>
            <person name="Faria R."/>
            <person name="Formenti G."/>
            <person name="Sims Y."/>
            <person name="Smith T.P."/>
            <person name="Tracey A."/>
            <person name="Wood J.M.D."/>
            <person name="Zagrodzka Z.B."/>
            <person name="Johannesson K."/>
            <person name="Butlin R.K."/>
            <person name="Leder E.H."/>
        </authorList>
    </citation>
    <scope>NUCLEOTIDE SEQUENCE [LARGE SCALE GENOMIC DNA]</scope>
    <source>
        <strain evidence="4">Snail1</strain>
        <tissue evidence="4">Muscle</tissue>
    </source>
</reference>
<accession>A0AAN9G3D6</accession>
<feature type="repeat" description="ANK" evidence="3">
    <location>
        <begin position="131"/>
        <end position="163"/>
    </location>
</feature>
<keyword evidence="2 3" id="KW-0040">ANK repeat</keyword>
<dbReference type="PANTHER" id="PTHR24198">
    <property type="entry name" value="ANKYRIN REPEAT AND PROTEIN KINASE DOMAIN-CONTAINING PROTEIN"/>
    <property type="match status" value="1"/>
</dbReference>
<evidence type="ECO:0008006" key="6">
    <source>
        <dbReference type="Google" id="ProtNLM"/>
    </source>
</evidence>
<feature type="repeat" description="ANK" evidence="3">
    <location>
        <begin position="212"/>
        <end position="238"/>
    </location>
</feature>
<proteinExistence type="predicted"/>
<sequence length="691" mass="76448">MAAGLETDVCSSFSRLHNLAQMSYSTELDELNASKSLAWHLSNVPGASSIIDTRHSSGFTPLQAAARLGNWSVACALLVAGARADLLDPNGFSVLHLLTCVQPELVALETKLGILDLIIKQVPDLEQTDLSGNTAIHLAAWHHNWDLVKQLILNGAVVSQPDSNGYTLLHRLATSTYQDFECSKRMDKESVEELTKMLLAVGLDLNSTVGGYQVTPLHIAARREDWSTVEVFLHHGADPARICPRGDNLIHCIAQSFKVMGKNTTTYLVRLIQLAESKGLDVNSLDREGNNAVYLSLQPGRIKDRVYHLPVCWILLACGARLHAEKLGDVTIRNLVYSLSFMPKNVLSRSKVIEMIKELGKSYSASSDSFTSELTLVLGEALKLKNYQVALILMECGAHFTRHLISHYVFHIRSQDTRFSVDFQVFLESLLSRGADPDFPITSQRSSFRLMNHTPLHFFISSIQLRLARTSHRPDISDIVIILGKLIDHGADPLKLGGSRSVLRNLLGICWPRHSSSSVLMPILQVLVEAGVSTRQPELTALGTQSPSKQDKAPLQCQTIRWGNHGPCHHVNLPACHHSSPSPLKMTLNPEVAEVLICSGACSNNELFLWKQFIQHLPLPYESADMHSLLGVLEKYTSTVPSLMSLSRLAVSHAVGCGARRRRFLDSGDVPDRVKRFVQFDDLFVVEATRL</sequence>
<dbReference type="SMART" id="SM00248">
    <property type="entry name" value="ANK"/>
    <property type="match status" value="5"/>
</dbReference>
<organism evidence="4 5">
    <name type="scientific">Littorina saxatilis</name>
    <dbReference type="NCBI Taxonomy" id="31220"/>
    <lineage>
        <taxon>Eukaryota</taxon>
        <taxon>Metazoa</taxon>
        <taxon>Spiralia</taxon>
        <taxon>Lophotrochozoa</taxon>
        <taxon>Mollusca</taxon>
        <taxon>Gastropoda</taxon>
        <taxon>Caenogastropoda</taxon>
        <taxon>Littorinimorpha</taxon>
        <taxon>Littorinoidea</taxon>
        <taxon>Littorinidae</taxon>
        <taxon>Littorina</taxon>
    </lineage>
</organism>
<dbReference type="EMBL" id="JBAMIC010000019">
    <property type="protein sequence ID" value="KAK7093933.1"/>
    <property type="molecule type" value="Genomic_DNA"/>
</dbReference>
<name>A0AAN9G3D6_9CAEN</name>
<evidence type="ECO:0000313" key="4">
    <source>
        <dbReference type="EMBL" id="KAK7093933.1"/>
    </source>
</evidence>
<evidence type="ECO:0000313" key="5">
    <source>
        <dbReference type="Proteomes" id="UP001374579"/>
    </source>
</evidence>
<dbReference type="Proteomes" id="UP001374579">
    <property type="component" value="Unassembled WGS sequence"/>
</dbReference>